<accession>A0ABQ6L0H1</accession>
<name>A0ABQ6L0H1_ASPOZ</name>
<evidence type="ECO:0000313" key="1">
    <source>
        <dbReference type="EMBL" id="GMG48704.1"/>
    </source>
</evidence>
<evidence type="ECO:0000313" key="2">
    <source>
        <dbReference type="Proteomes" id="UP001165189"/>
    </source>
</evidence>
<dbReference type="Proteomes" id="UP001165189">
    <property type="component" value="Unassembled WGS sequence"/>
</dbReference>
<dbReference type="EMBL" id="BSYB01000029">
    <property type="protein sequence ID" value="GMG48704.1"/>
    <property type="molecule type" value="Genomic_DNA"/>
</dbReference>
<proteinExistence type="predicted"/>
<organism evidence="1 2">
    <name type="scientific">Aspergillus oryzae var. brunneus</name>
    <dbReference type="NCBI Taxonomy" id="332754"/>
    <lineage>
        <taxon>Eukaryota</taxon>
        <taxon>Fungi</taxon>
        <taxon>Dikarya</taxon>
        <taxon>Ascomycota</taxon>
        <taxon>Pezizomycotina</taxon>
        <taxon>Eurotiomycetes</taxon>
        <taxon>Eurotiomycetidae</taxon>
        <taxon>Eurotiales</taxon>
        <taxon>Aspergillaceae</taxon>
        <taxon>Aspergillus</taxon>
        <taxon>Aspergillus subgen. Circumdati</taxon>
    </lineage>
</organism>
<keyword evidence="2" id="KW-1185">Reference proteome</keyword>
<gene>
    <name evidence="1" type="ORF">Aory05_000737200</name>
</gene>
<protein>
    <submittedName>
        <fullName evidence="1">Unnamed protein product</fullName>
    </submittedName>
</protein>
<sequence>MRITTRTGVTRVGRTATDKHLACCLFIKPSFSDAALGAILLGPGDKTSKEPMLPGGQNVVDDAIAARGPGEVLDSVVNGPAGFDAEKQAYEVTATATSSVDSDEYPEPTPEEQSALRKVADNLPIVSYSLCLVEFAERASYFGAQTVFSNFIEFPLPKGMLVIQKT</sequence>
<reference evidence="1" key="1">
    <citation type="submission" date="2023-04" db="EMBL/GenBank/DDBJ databases">
        <title>Aspergillus oryzae var. brunneus NBRC 4377.</title>
        <authorList>
            <person name="Ichikawa N."/>
            <person name="Sato H."/>
            <person name="Tonouchi N."/>
        </authorList>
    </citation>
    <scope>NUCLEOTIDE SEQUENCE</scope>
    <source>
        <strain evidence="1">NBRC 4377</strain>
    </source>
</reference>
<comment type="caution">
    <text evidence="1">The sequence shown here is derived from an EMBL/GenBank/DDBJ whole genome shotgun (WGS) entry which is preliminary data.</text>
</comment>